<dbReference type="Proteomes" id="UP000051859">
    <property type="component" value="Unassembled WGS sequence"/>
</dbReference>
<dbReference type="AlphaFoldDB" id="A0A0R2KYX7"/>
<feature type="transmembrane region" description="Helical" evidence="1">
    <location>
        <begin position="42"/>
        <end position="60"/>
    </location>
</feature>
<name>A0A0R2KYX7_9LACO</name>
<feature type="transmembrane region" description="Helical" evidence="1">
    <location>
        <begin position="108"/>
        <end position="127"/>
    </location>
</feature>
<comment type="caution">
    <text evidence="2">The sequence shown here is derived from an EMBL/GenBank/DDBJ whole genome shotgun (WGS) entry which is preliminary data.</text>
</comment>
<keyword evidence="1" id="KW-0472">Membrane</keyword>
<gene>
    <name evidence="2" type="ORF">IV81_GL001005</name>
</gene>
<reference evidence="2 3" key="1">
    <citation type="journal article" date="2015" name="Genome Announc.">
        <title>Expanding the biotechnology potential of lactobacilli through comparative genomics of 213 strains and associated genera.</title>
        <authorList>
            <person name="Sun Z."/>
            <person name="Harris H.M."/>
            <person name="McCann A."/>
            <person name="Guo C."/>
            <person name="Argimon S."/>
            <person name="Zhang W."/>
            <person name="Yang X."/>
            <person name="Jeffery I.B."/>
            <person name="Cooney J.C."/>
            <person name="Kagawa T.F."/>
            <person name="Liu W."/>
            <person name="Song Y."/>
            <person name="Salvetti E."/>
            <person name="Wrobel A."/>
            <person name="Rasinkangas P."/>
            <person name="Parkhill J."/>
            <person name="Rea M.C."/>
            <person name="O'Sullivan O."/>
            <person name="Ritari J."/>
            <person name="Douillard F.P."/>
            <person name="Paul Ross R."/>
            <person name="Yang R."/>
            <person name="Briner A.E."/>
            <person name="Felis G.E."/>
            <person name="de Vos W.M."/>
            <person name="Barrangou R."/>
            <person name="Klaenhammer T.R."/>
            <person name="Caufield P.W."/>
            <person name="Cui Y."/>
            <person name="Zhang H."/>
            <person name="O'Toole P.W."/>
        </authorList>
    </citation>
    <scope>NUCLEOTIDE SEQUENCE [LARGE SCALE GENOMIC DNA]</scope>
    <source>
        <strain evidence="2 3">DSM 18001</strain>
    </source>
</reference>
<sequence length="383" mass="44349">MDLNEKKESTLSNLLFLVAYTIVIFISSLTTTLYAHIIPAPYVSSILIVGISILFCKFIFTDKHSFFEYTLYLFIGIILLISMIKSESKQLIVVAIFMLMSKNVKSRPLLKIYLIVSLLVLLFSYFSTKMGWIMDLTYTRNMIERHSYGIVYPTDFASHIFYVCCAYVFLRFKKFNLFDVIFLLVTALLVYRQTDARLNFGMILLLIVVGLLGKKEKLDFLNTVAWLVPIFSFLFTYLASRFYNPTSFIFDLLNKLFSGRLGIVQEILNESGVKFWGQKIIEHGWGGSGFYLNTNIYEYSYIDSAFMRLLIIYGLMACLLFLLIIIFFLYKSKNSRTILIVILILLSGIVEQHFIDIAYNPFFILLASEYFNKKGLLQACKNI</sequence>
<feature type="transmembrane region" description="Helical" evidence="1">
    <location>
        <begin position="14"/>
        <end position="35"/>
    </location>
</feature>
<feature type="transmembrane region" description="Helical" evidence="1">
    <location>
        <begin position="220"/>
        <end position="239"/>
    </location>
</feature>
<dbReference type="STRING" id="331679.IV81_GL001005"/>
<keyword evidence="3" id="KW-1185">Reference proteome</keyword>
<dbReference type="EMBL" id="JQBX01000003">
    <property type="protein sequence ID" value="KRN94729.1"/>
    <property type="molecule type" value="Genomic_DNA"/>
</dbReference>
<evidence type="ECO:0000313" key="2">
    <source>
        <dbReference type="EMBL" id="KRN94729.1"/>
    </source>
</evidence>
<organism evidence="2 3">
    <name type="scientific">Pediococcus stilesii</name>
    <dbReference type="NCBI Taxonomy" id="331679"/>
    <lineage>
        <taxon>Bacteria</taxon>
        <taxon>Bacillati</taxon>
        <taxon>Bacillota</taxon>
        <taxon>Bacilli</taxon>
        <taxon>Lactobacillales</taxon>
        <taxon>Lactobacillaceae</taxon>
        <taxon>Pediococcus</taxon>
    </lineage>
</organism>
<dbReference type="PATRIC" id="fig|331679.3.peg.1016"/>
<evidence type="ECO:0000256" key="1">
    <source>
        <dbReference type="SAM" id="Phobius"/>
    </source>
</evidence>
<keyword evidence="1" id="KW-1133">Transmembrane helix</keyword>
<feature type="transmembrane region" description="Helical" evidence="1">
    <location>
        <begin position="147"/>
        <end position="170"/>
    </location>
</feature>
<evidence type="ECO:0000313" key="3">
    <source>
        <dbReference type="Proteomes" id="UP000051859"/>
    </source>
</evidence>
<proteinExistence type="predicted"/>
<feature type="transmembrane region" description="Helical" evidence="1">
    <location>
        <begin position="310"/>
        <end position="330"/>
    </location>
</feature>
<keyword evidence="1" id="KW-0812">Transmembrane</keyword>
<dbReference type="RefSeq" id="WP_057801625.1">
    <property type="nucleotide sequence ID" value="NZ_JQBX01000003.1"/>
</dbReference>
<accession>A0A0R2KYX7</accession>
<protein>
    <submittedName>
        <fullName evidence="2">Oligosaccharide repeat unit polymerase Wzy</fullName>
    </submittedName>
</protein>
<feature type="transmembrane region" description="Helical" evidence="1">
    <location>
        <begin position="66"/>
        <end position="84"/>
    </location>
</feature>
<feature type="transmembrane region" description="Helical" evidence="1">
    <location>
        <begin position="337"/>
        <end position="355"/>
    </location>
</feature>
<feature type="transmembrane region" description="Helical" evidence="1">
    <location>
        <begin position="197"/>
        <end position="213"/>
    </location>
</feature>